<dbReference type="Gene3D" id="3.40.190.10">
    <property type="entry name" value="Periplasmic binding protein-like II"/>
    <property type="match status" value="2"/>
</dbReference>
<evidence type="ECO:0000256" key="1">
    <source>
        <dbReference type="SAM" id="SignalP"/>
    </source>
</evidence>
<evidence type="ECO:0000313" key="3">
    <source>
        <dbReference type="EMBL" id="EMS73107.1"/>
    </source>
</evidence>
<keyword evidence="3" id="KW-0762">Sugar transport</keyword>
<keyword evidence="1" id="KW-0732">Signal</keyword>
<dbReference type="RefSeq" id="WP_004624457.1">
    <property type="nucleotide sequence ID" value="NZ_AORV01000022.1"/>
</dbReference>
<proteinExistence type="predicted"/>
<dbReference type="STRING" id="1195236.CTER_0949"/>
<sequence length="535" mass="60791">MRKKKSLCAYAIPIILSLLILSGCGEEVPNTDIATFYKDSEASGTFQYNTKAGIDMSAKVKITGYLIGERLPGMNDVLEKLNEKLLNDINTTMEINYIRWGDLQSKYALVLASGEDLDWIFTGNWAYYGQEAAKGAFLEIKQDMVRKYMPRHYKATNPQAWKEGLIGGKLFMIPTSTPDIKVNEVAIREDLRQKYNVPEVNKWLDIEPYLEAIKKNEPDMIPISVDSAIDITRPFFYQLAATSKSYFDLFFATSGGSGIVSDTDDPEGKLFKITDPEVINDYKNAAYKIKDWYDKGYINKNAFSNKVRSMDSFLSGKSSIAYGNTVDMQNIFNKVNEQGWKVKIIPGLSKKGTYPQDSHINNGFAIVSKSKNPERTMMAMDLIMEEPEYNQLVYYGIEGKNYVIKNGKIALPDGVTSETNTFPPDLAGFWFVNKNLLKCPENWNDEYIQLREAAKKQIAPYAYSAFVPDISNIKTEVSNLNQVVVQYFNPINLGMIKDVDEAFDVFDERLTSAGFDKVMEEMKHQTDEYKKELMK</sequence>
<reference evidence="3 4" key="1">
    <citation type="journal article" date="2013" name="Genome Announc.">
        <title>Draft Genome Sequence of the Cellulolytic, Mesophilic, Anaerobic Bacterium Clostridium termitidis Strain CT1112 (DSM 5398).</title>
        <authorList>
            <person name="Lal S."/>
            <person name="Ramachandran U."/>
            <person name="Zhang X."/>
            <person name="Munir R."/>
            <person name="Sparling R."/>
            <person name="Levin D.B."/>
        </authorList>
    </citation>
    <scope>NUCLEOTIDE SEQUENCE [LARGE SCALE GENOMIC DNA]</scope>
    <source>
        <strain evidence="3 4">CT1112</strain>
    </source>
</reference>
<dbReference type="InterPro" id="IPR022627">
    <property type="entry name" value="DUF3502"/>
</dbReference>
<feature type="chain" id="PRO_5004497236" evidence="1">
    <location>
        <begin position="26"/>
        <end position="535"/>
    </location>
</feature>
<accession>S0FMH0</accession>
<dbReference type="eggNOG" id="COG1653">
    <property type="taxonomic scope" value="Bacteria"/>
</dbReference>
<protein>
    <submittedName>
        <fullName evidence="3">ABC-type sugar transport system, periplasmic component</fullName>
    </submittedName>
</protein>
<organism evidence="3 4">
    <name type="scientific">Ruminiclostridium cellobioparum subsp. termitidis CT1112</name>
    <dbReference type="NCBI Taxonomy" id="1195236"/>
    <lineage>
        <taxon>Bacteria</taxon>
        <taxon>Bacillati</taxon>
        <taxon>Bacillota</taxon>
        <taxon>Clostridia</taxon>
        <taxon>Eubacteriales</taxon>
        <taxon>Oscillospiraceae</taxon>
        <taxon>Ruminiclostridium</taxon>
    </lineage>
</organism>
<dbReference type="Proteomes" id="UP000014155">
    <property type="component" value="Unassembled WGS sequence"/>
</dbReference>
<keyword evidence="4" id="KW-1185">Reference proteome</keyword>
<dbReference type="PANTHER" id="PTHR43649:SF17">
    <property type="entry name" value="ABC TRANSPORTER SOLUTE BINDING PROTEIN-SUGAR TRANSPORT"/>
    <property type="match status" value="1"/>
</dbReference>
<dbReference type="PANTHER" id="PTHR43649">
    <property type="entry name" value="ARABINOSE-BINDING PROTEIN-RELATED"/>
    <property type="match status" value="1"/>
</dbReference>
<feature type="signal peptide" evidence="1">
    <location>
        <begin position="1"/>
        <end position="25"/>
    </location>
</feature>
<gene>
    <name evidence="3" type="ORF">CTER_0949</name>
</gene>
<dbReference type="AlphaFoldDB" id="S0FMH0"/>
<dbReference type="Pfam" id="PF12010">
    <property type="entry name" value="DUF3502"/>
    <property type="match status" value="1"/>
</dbReference>
<keyword evidence="3" id="KW-0813">Transport</keyword>
<comment type="caution">
    <text evidence="3">The sequence shown here is derived from an EMBL/GenBank/DDBJ whole genome shotgun (WGS) entry which is preliminary data.</text>
</comment>
<dbReference type="EMBL" id="AORV01000022">
    <property type="protein sequence ID" value="EMS73107.1"/>
    <property type="molecule type" value="Genomic_DNA"/>
</dbReference>
<dbReference type="PATRIC" id="fig|1195236.3.peg.1239"/>
<dbReference type="SUPFAM" id="SSF53850">
    <property type="entry name" value="Periplasmic binding protein-like II"/>
    <property type="match status" value="1"/>
</dbReference>
<name>S0FMH0_RUMCE</name>
<evidence type="ECO:0000313" key="4">
    <source>
        <dbReference type="Proteomes" id="UP000014155"/>
    </source>
</evidence>
<evidence type="ECO:0000259" key="2">
    <source>
        <dbReference type="Pfam" id="PF12010"/>
    </source>
</evidence>
<dbReference type="PROSITE" id="PS51257">
    <property type="entry name" value="PROKAR_LIPOPROTEIN"/>
    <property type="match status" value="1"/>
</dbReference>
<feature type="domain" description="DUF3502" evidence="2">
    <location>
        <begin position="464"/>
        <end position="531"/>
    </location>
</feature>
<dbReference type="InterPro" id="IPR050490">
    <property type="entry name" value="Bact_solute-bd_prot1"/>
</dbReference>